<feature type="transmembrane region" description="Helical" evidence="1">
    <location>
        <begin position="108"/>
        <end position="126"/>
    </location>
</feature>
<protein>
    <recommendedName>
        <fullName evidence="4">DUF2975 domain-containing protein</fullName>
    </recommendedName>
</protein>
<reference evidence="2 3" key="1">
    <citation type="submission" date="2016-02" db="EMBL/GenBank/DDBJ databases">
        <title>Secondary metabolites in Legionella.</title>
        <authorList>
            <person name="Tobias N.J."/>
            <person name="Bode H.B."/>
        </authorList>
    </citation>
    <scope>NUCLEOTIDE SEQUENCE [LARGE SCALE GENOMIC DNA]</scope>
    <source>
        <strain evidence="2 3">DSM 19216</strain>
    </source>
</reference>
<feature type="transmembrane region" description="Helical" evidence="1">
    <location>
        <begin position="69"/>
        <end position="88"/>
    </location>
</feature>
<name>A0A1E5JSS0_9GAMM</name>
<dbReference type="STRING" id="45071.Lpar_0687"/>
<gene>
    <name evidence="2" type="ORF">lpari_01853</name>
</gene>
<comment type="caution">
    <text evidence="2">The sequence shown here is derived from an EMBL/GenBank/DDBJ whole genome shotgun (WGS) entry which is preliminary data.</text>
</comment>
<proteinExistence type="predicted"/>
<dbReference type="InterPro" id="IPR021354">
    <property type="entry name" value="DUF2975"/>
</dbReference>
<feature type="transmembrane region" description="Helical" evidence="1">
    <location>
        <begin position="14"/>
        <end position="36"/>
    </location>
</feature>
<keyword evidence="3" id="KW-1185">Reference proteome</keyword>
<keyword evidence="1" id="KW-0472">Membrane</keyword>
<dbReference type="OrthoDB" id="8479187at2"/>
<evidence type="ECO:0000313" key="2">
    <source>
        <dbReference type="EMBL" id="OEH47078.1"/>
    </source>
</evidence>
<sequence>MGIYHEKIKNTSHLLYLLFRALCWLIPLTTTFLILFKFDWMCYIGAWSSLISAEQIRDPSHFSWMHRSIILAIEWMPLTITILICHKLAKLFRLFEKGYLFEEENIKLIKQVSIYMILGEVVQLFYQPVMTAALTFNNPTGERIASITLNSANLSTLITAFIILVASWIIQEAHQLKSETQLTI</sequence>
<dbReference type="AlphaFoldDB" id="A0A1E5JSS0"/>
<keyword evidence="1" id="KW-0812">Transmembrane</keyword>
<evidence type="ECO:0000256" key="1">
    <source>
        <dbReference type="SAM" id="Phobius"/>
    </source>
</evidence>
<keyword evidence="1" id="KW-1133">Transmembrane helix</keyword>
<dbReference type="RefSeq" id="WP_069683489.1">
    <property type="nucleotide sequence ID" value="NZ_LSOG01000057.1"/>
</dbReference>
<feature type="transmembrane region" description="Helical" evidence="1">
    <location>
        <begin position="146"/>
        <end position="170"/>
    </location>
</feature>
<dbReference type="Proteomes" id="UP000095229">
    <property type="component" value="Unassembled WGS sequence"/>
</dbReference>
<evidence type="ECO:0000313" key="3">
    <source>
        <dbReference type="Proteomes" id="UP000095229"/>
    </source>
</evidence>
<dbReference type="PATRIC" id="fig|45071.7.peg.1989"/>
<organism evidence="2 3">
    <name type="scientific">Legionella parisiensis</name>
    <dbReference type="NCBI Taxonomy" id="45071"/>
    <lineage>
        <taxon>Bacteria</taxon>
        <taxon>Pseudomonadati</taxon>
        <taxon>Pseudomonadota</taxon>
        <taxon>Gammaproteobacteria</taxon>
        <taxon>Legionellales</taxon>
        <taxon>Legionellaceae</taxon>
        <taxon>Legionella</taxon>
    </lineage>
</organism>
<evidence type="ECO:0008006" key="4">
    <source>
        <dbReference type="Google" id="ProtNLM"/>
    </source>
</evidence>
<dbReference type="EMBL" id="LSOG01000057">
    <property type="protein sequence ID" value="OEH47078.1"/>
    <property type="molecule type" value="Genomic_DNA"/>
</dbReference>
<dbReference type="Pfam" id="PF11188">
    <property type="entry name" value="DUF2975"/>
    <property type="match status" value="1"/>
</dbReference>
<accession>A0A1E5JSS0</accession>